<sequence>MISFKMPIETAFLFLIQCVLHLYTIITWPIYFLVQKPWKAKANHNKLKSVALMQGDDFVLHRSVSQISEVHVRFIQDNIDTMEKVFRFSVRQHGQKAALGTREILAEEDEIQPNGRVFKKFVLGSYQWRSFTQMENEAESFGRGLRELGINAKENVVLFAETRAEWLIASNGCMKQNMPLVTLYATLGEDALIHGINETEVSCVVTSQELLPKFKNILPCTPNVMVLVVFEDAIKPLDFSGYGDLVKILPYREVIRLGEMSSKTGLLPKPEDTAIVMYTSGSTGPPKGVLMSHENVMSSMLAYTNVAEIFEHDVYMAYLPLAHVLELIGESMCLLYGIPIGYSNPLTMTDKSSKIKRGSKGDASVLRPTIIACVPLILDRIYKSIQEKVENGSTMKKILFNLAMQYKLDWFQQGYDTPIINSLMFRPIRAILGGRIRFILAGGAPLAPETHRCLRAALCCPVLQGYGLTETCSATTMMDMDDRSTGMTGGPLTCCDIKLVNWEEGNYRVKDRPYPRGEIHVGGPNVAVGYYKQPQKTAEEFYEENGRHWFRTGDIGEFGPEGNLKIVDRKKDLVKLQLGEYVSLGKVESELKTCPLIDNLCVYADPTKMFVVALVMPNLDHLKTIALKSGIAWENIEEICLNNFVENSFLTEIQKYALKCRLQKFEIPQALKLVSEVWTPDMGLVTAAFKLKRKNIQDRYQLLIDRMYS</sequence>
<keyword evidence="4" id="KW-0276">Fatty acid metabolism</keyword>
<dbReference type="PANTHER" id="PTHR43272:SF83">
    <property type="entry name" value="ACYL-COA SYNTHETASE LONG-CHAIN, ISOFORM J"/>
    <property type="match status" value="1"/>
</dbReference>
<feature type="domain" description="AMP-dependent synthetase/ligase" evidence="9">
    <location>
        <begin position="121"/>
        <end position="531"/>
    </location>
</feature>
<evidence type="ECO:0000256" key="6">
    <source>
        <dbReference type="ARBA" id="ARBA00026121"/>
    </source>
</evidence>
<keyword evidence="8" id="KW-0472">Membrane</keyword>
<dbReference type="EMBL" id="JAOYFB010000005">
    <property type="protein sequence ID" value="KAK4017264.1"/>
    <property type="molecule type" value="Genomic_DNA"/>
</dbReference>
<dbReference type="EC" id="6.2.1.3" evidence="6"/>
<reference evidence="10 11" key="1">
    <citation type="journal article" date="2023" name="Nucleic Acids Res.">
        <title>The hologenome of Daphnia magna reveals possible DNA methylation and microbiome-mediated evolution of the host genome.</title>
        <authorList>
            <person name="Chaturvedi A."/>
            <person name="Li X."/>
            <person name="Dhandapani V."/>
            <person name="Marshall H."/>
            <person name="Kissane S."/>
            <person name="Cuenca-Cambronero M."/>
            <person name="Asole G."/>
            <person name="Calvet F."/>
            <person name="Ruiz-Romero M."/>
            <person name="Marangio P."/>
            <person name="Guigo R."/>
            <person name="Rago D."/>
            <person name="Mirbahai L."/>
            <person name="Eastwood N."/>
            <person name="Colbourne J.K."/>
            <person name="Zhou J."/>
            <person name="Mallon E."/>
            <person name="Orsini L."/>
        </authorList>
    </citation>
    <scope>NUCLEOTIDE SEQUENCE [LARGE SCALE GENOMIC DNA]</scope>
    <source>
        <strain evidence="10">LRV0_1</strain>
    </source>
</reference>
<evidence type="ECO:0000256" key="4">
    <source>
        <dbReference type="ARBA" id="ARBA00022832"/>
    </source>
</evidence>
<comment type="caution">
    <text evidence="10">The sequence shown here is derived from an EMBL/GenBank/DDBJ whole genome shotgun (WGS) entry which is preliminary data.</text>
</comment>
<dbReference type="Pfam" id="PF00501">
    <property type="entry name" value="AMP-binding"/>
    <property type="match status" value="1"/>
</dbReference>
<keyword evidence="11" id="KW-1185">Reference proteome</keyword>
<evidence type="ECO:0000256" key="2">
    <source>
        <dbReference type="ARBA" id="ARBA00022598"/>
    </source>
</evidence>
<name>A0ABQ9ZWI4_9CRUS</name>
<evidence type="ECO:0000256" key="5">
    <source>
        <dbReference type="ARBA" id="ARBA00022840"/>
    </source>
</evidence>
<dbReference type="InterPro" id="IPR000873">
    <property type="entry name" value="AMP-dep_synth/lig_dom"/>
</dbReference>
<evidence type="ECO:0000313" key="11">
    <source>
        <dbReference type="Proteomes" id="UP001234178"/>
    </source>
</evidence>
<dbReference type="SUPFAM" id="SSF56801">
    <property type="entry name" value="Acetyl-CoA synthetase-like"/>
    <property type="match status" value="1"/>
</dbReference>
<dbReference type="PROSITE" id="PS00455">
    <property type="entry name" value="AMP_BINDING"/>
    <property type="match status" value="1"/>
</dbReference>
<keyword evidence="4" id="KW-0443">Lipid metabolism</keyword>
<dbReference type="InterPro" id="IPR020845">
    <property type="entry name" value="AMP-binding_CS"/>
</dbReference>
<evidence type="ECO:0000256" key="7">
    <source>
        <dbReference type="ARBA" id="ARBA00036813"/>
    </source>
</evidence>
<feature type="transmembrane region" description="Helical" evidence="8">
    <location>
        <begin position="12"/>
        <end position="34"/>
    </location>
</feature>
<evidence type="ECO:0000256" key="3">
    <source>
        <dbReference type="ARBA" id="ARBA00022741"/>
    </source>
</evidence>
<comment type="catalytic activity">
    <reaction evidence="7">
        <text>a long-chain fatty acid + ATP + CoA = a long-chain fatty acyl-CoA + AMP + diphosphate</text>
        <dbReference type="Rhea" id="RHEA:15421"/>
        <dbReference type="ChEBI" id="CHEBI:30616"/>
        <dbReference type="ChEBI" id="CHEBI:33019"/>
        <dbReference type="ChEBI" id="CHEBI:57287"/>
        <dbReference type="ChEBI" id="CHEBI:57560"/>
        <dbReference type="ChEBI" id="CHEBI:83139"/>
        <dbReference type="ChEBI" id="CHEBI:456215"/>
        <dbReference type="EC" id="6.2.1.3"/>
    </reaction>
</comment>
<dbReference type="PANTHER" id="PTHR43272">
    <property type="entry name" value="LONG-CHAIN-FATTY-ACID--COA LIGASE"/>
    <property type="match status" value="1"/>
</dbReference>
<evidence type="ECO:0000313" key="10">
    <source>
        <dbReference type="EMBL" id="KAK4017264.1"/>
    </source>
</evidence>
<gene>
    <name evidence="10" type="ORF">OUZ56_032211</name>
</gene>
<dbReference type="Gene3D" id="3.40.50.12780">
    <property type="entry name" value="N-terminal domain of ligase-like"/>
    <property type="match status" value="1"/>
</dbReference>
<protein>
    <recommendedName>
        <fullName evidence="6">long-chain-fatty-acid--CoA ligase</fullName>
        <ecNumber evidence="6">6.2.1.3</ecNumber>
    </recommendedName>
</protein>
<organism evidence="10 11">
    <name type="scientific">Daphnia magna</name>
    <dbReference type="NCBI Taxonomy" id="35525"/>
    <lineage>
        <taxon>Eukaryota</taxon>
        <taxon>Metazoa</taxon>
        <taxon>Ecdysozoa</taxon>
        <taxon>Arthropoda</taxon>
        <taxon>Crustacea</taxon>
        <taxon>Branchiopoda</taxon>
        <taxon>Diplostraca</taxon>
        <taxon>Cladocera</taxon>
        <taxon>Anomopoda</taxon>
        <taxon>Daphniidae</taxon>
        <taxon>Daphnia</taxon>
    </lineage>
</organism>
<keyword evidence="2" id="KW-0436">Ligase</keyword>
<evidence type="ECO:0000256" key="1">
    <source>
        <dbReference type="ARBA" id="ARBA00006432"/>
    </source>
</evidence>
<accession>A0ABQ9ZWI4</accession>
<keyword evidence="5" id="KW-0067">ATP-binding</keyword>
<keyword evidence="8" id="KW-0812">Transmembrane</keyword>
<keyword evidence="8" id="KW-1133">Transmembrane helix</keyword>
<evidence type="ECO:0000256" key="8">
    <source>
        <dbReference type="SAM" id="Phobius"/>
    </source>
</evidence>
<evidence type="ECO:0000259" key="9">
    <source>
        <dbReference type="Pfam" id="PF00501"/>
    </source>
</evidence>
<dbReference type="Proteomes" id="UP001234178">
    <property type="component" value="Unassembled WGS sequence"/>
</dbReference>
<comment type="similarity">
    <text evidence="1">Belongs to the ATP-dependent AMP-binding enzyme family.</text>
</comment>
<proteinExistence type="inferred from homology"/>
<keyword evidence="3" id="KW-0547">Nucleotide-binding</keyword>
<dbReference type="InterPro" id="IPR042099">
    <property type="entry name" value="ANL_N_sf"/>
</dbReference>